<dbReference type="Proteomes" id="UP000199584">
    <property type="component" value="Unassembled WGS sequence"/>
</dbReference>
<dbReference type="AlphaFoldDB" id="A0A1I6E444"/>
<protein>
    <submittedName>
        <fullName evidence="1">Uncharacterized protein</fullName>
    </submittedName>
</protein>
<dbReference type="OrthoDB" id="10015844at2"/>
<evidence type="ECO:0000313" key="1">
    <source>
        <dbReference type="EMBL" id="SFR12312.1"/>
    </source>
</evidence>
<accession>A0A1I6E444</accession>
<reference evidence="2" key="1">
    <citation type="submission" date="2016-10" db="EMBL/GenBank/DDBJ databases">
        <authorList>
            <person name="Varghese N."/>
            <person name="Submissions S."/>
        </authorList>
    </citation>
    <scope>NUCLEOTIDE SEQUENCE [LARGE SCALE GENOMIC DNA]</scope>
    <source>
        <strain evidence="2">DSM 3669</strain>
    </source>
</reference>
<proteinExistence type="predicted"/>
<name>A0A1I6E444_9FIRM</name>
<gene>
    <name evidence="1" type="ORF">SAMN05660706_1254</name>
</gene>
<dbReference type="STRING" id="39060.SAMN05660706_1254"/>
<organism evidence="1 2">
    <name type="scientific">Desulfoscipio geothermicus DSM 3669</name>
    <dbReference type="NCBI Taxonomy" id="1121426"/>
    <lineage>
        <taxon>Bacteria</taxon>
        <taxon>Bacillati</taxon>
        <taxon>Bacillota</taxon>
        <taxon>Clostridia</taxon>
        <taxon>Eubacteriales</taxon>
        <taxon>Desulfallaceae</taxon>
        <taxon>Desulfoscipio</taxon>
    </lineage>
</organism>
<keyword evidence="2" id="KW-1185">Reference proteome</keyword>
<evidence type="ECO:0000313" key="2">
    <source>
        <dbReference type="Proteomes" id="UP000199584"/>
    </source>
</evidence>
<sequence length="957" mass="110316">MGKQTDRQEKEHIIISWSHDQTSYDSARKEWVPIGRLDKKSQCALCKRNLEHPVLVRNRFNGQERVVGYVCCRDYITDVDSPDPEASFRKRLARAEHQALVSSLESDLEVVDKQSANFTCPLTGRLPSATGDCDNCTDPVTKRTCLHFFLYPEIGLAAYRNYEISEQKFLNILERIKIRAVEEFVRVARVVSDPQCKELIDPERFQCTANAYACDRYGDDRPCPHIDVLDSLHSVKRFLLRMAGPGAYNSALRGILSRHSISIPEEQESGMSDIVRIRCPHTEVFPDRKNCPNNCSDKVAGKCEEVTHFLEGYQQAGGETTATLVRSILTEQIKEKLGEWWQDLFSSSCALITDPSMSLRDCLKYRCYALRWSYPCPFAKTGMPRSQSHFDEIPSNDDSLDDDEKYIEKRKRQYYLLRKVAIKRLTRKGYMELVSDRAGEGENLATVLPVQEKQRAERQGQLLKTSKRTGQNPRTLLAKARYDALCIKAGVPGLGQENPFKWSEWSEDEILGENLIRDLEEAKLYNLANDARELIFMIQKFNNFPSFVRSLVKSNLHVLTKAFWKKMRYELPQTFQTLKLKECAIKTKQVSKLTRGQIKRWLNRGLPPKEAEFLDAVNYLLKEPISINKLIEISLNQPSPGMQVLCRYLLRYVGCFVHKDIVADNSGLLNGHYIWCERDSFWNHFFRPQGKEHVALERFIEACKSIGLKNLAGDLSNLNKKAANWRWREVKRIYDNFCYGVGLKPLVINRPRNKCVTSFKLGIPSSLNDMLAYAYQEGLTQITKEVDIIRRWQSSGVKKNQIIAAWRESVGMTRQEFHILIDILGFDMELLDLHFRFYDIKKLKSSEWLYLAGRIEKGPNIIRELLRSPLSLNDLKKHILSGNSIRTIIIREGVYAFIYNQEKEIDNLLLAQYLIKHRPRWKGDIPVRILAHIVKQSIAVSEIIAVLNEKSAIGQVV</sequence>
<dbReference type="EMBL" id="FOYM01000025">
    <property type="protein sequence ID" value="SFR12312.1"/>
    <property type="molecule type" value="Genomic_DNA"/>
</dbReference>
<dbReference type="RefSeq" id="WP_092485518.1">
    <property type="nucleotide sequence ID" value="NZ_FOYM01000025.1"/>
</dbReference>